<evidence type="ECO:0000313" key="1">
    <source>
        <dbReference type="EMBL" id="CDD10326.1"/>
    </source>
</evidence>
<sequence length="43" mass="5050">MDKQEKLFKAVNAELEEWLLSGDVDYLHKAMAVIRAEIEKEEE</sequence>
<reference evidence="1" key="1">
    <citation type="submission" date="2012-11" db="EMBL/GenBank/DDBJ databases">
        <title>Dependencies among metagenomic species, viruses, plasmids and units of genetic variation.</title>
        <authorList>
            <person name="Nielsen H.B."/>
            <person name="Almeida M."/>
            <person name="Juncker A.S."/>
            <person name="Rasmussen S."/>
            <person name="Li J."/>
            <person name="Sunagawa S."/>
            <person name="Plichta D."/>
            <person name="Gautier L."/>
            <person name="Le Chatelier E."/>
            <person name="Peletier E."/>
            <person name="Bonde I."/>
            <person name="Nielsen T."/>
            <person name="Manichanh C."/>
            <person name="Arumugam M."/>
            <person name="Batto J."/>
            <person name="Santos M.B.Q.D."/>
            <person name="Blom N."/>
            <person name="Borruel N."/>
            <person name="Burgdorf K.S."/>
            <person name="Boumezbeur F."/>
            <person name="Casellas F."/>
            <person name="Dore J."/>
            <person name="Guarner F."/>
            <person name="Hansen T."/>
            <person name="Hildebrand F."/>
            <person name="Kaas R.S."/>
            <person name="Kennedy S."/>
            <person name="Kristiansen K."/>
            <person name="Kultima J.R."/>
            <person name="Leonard P."/>
            <person name="Levenez F."/>
            <person name="Lund O."/>
            <person name="Moumen B."/>
            <person name="Le Paslier D."/>
            <person name="Pons N."/>
            <person name="Pedersen O."/>
            <person name="Prifti E."/>
            <person name="Qin J."/>
            <person name="Raes J."/>
            <person name="Tap J."/>
            <person name="Tims S."/>
            <person name="Ussery D.W."/>
            <person name="Yamada T."/>
            <person name="MetaHit consortium"/>
            <person name="Renault P."/>
            <person name="Sicheritz-Ponten T."/>
            <person name="Bork P."/>
            <person name="Wang J."/>
            <person name="Brunak S."/>
            <person name="Ehrlich S.D."/>
        </authorList>
    </citation>
    <scope>NUCLEOTIDE SEQUENCE [LARGE SCALE GENOMIC DNA]</scope>
</reference>
<name>R6X221_9FIRM</name>
<protein>
    <submittedName>
        <fullName evidence="1">Uncharacterized protein</fullName>
    </submittedName>
</protein>
<dbReference type="EMBL" id="CBGL010000029">
    <property type="protein sequence ID" value="CDD10326.1"/>
    <property type="molecule type" value="Genomic_DNA"/>
</dbReference>
<organism evidence="1">
    <name type="scientific">Phascolarctobacterium succinatutens CAG:287</name>
    <dbReference type="NCBI Taxonomy" id="1263101"/>
    <lineage>
        <taxon>Bacteria</taxon>
        <taxon>Bacillati</taxon>
        <taxon>Bacillota</taxon>
        <taxon>Negativicutes</taxon>
        <taxon>Acidaminococcales</taxon>
        <taxon>Acidaminococcaceae</taxon>
        <taxon>Phascolarctobacterium</taxon>
    </lineage>
</organism>
<dbReference type="RefSeq" id="WP_021720982.1">
    <property type="nucleotide sequence ID" value="NZ_FR892819.1"/>
</dbReference>
<gene>
    <name evidence="1" type="ORF">BN587_01950</name>
</gene>
<dbReference type="Proteomes" id="UP000014937">
    <property type="component" value="Unassembled WGS sequence"/>
</dbReference>
<proteinExistence type="predicted"/>
<dbReference type="AlphaFoldDB" id="R6X221"/>
<dbReference type="HOGENOM" id="CLU_3237401_0_0_9"/>
<comment type="caution">
    <text evidence="1">The sequence shown here is derived from an EMBL/GenBank/DDBJ whole genome shotgun (WGS) entry which is preliminary data.</text>
</comment>
<accession>R6X221</accession>